<proteinExistence type="predicted"/>
<evidence type="ECO:0008006" key="3">
    <source>
        <dbReference type="Google" id="ProtNLM"/>
    </source>
</evidence>
<evidence type="ECO:0000313" key="2">
    <source>
        <dbReference type="Proteomes" id="UP000244890"/>
    </source>
</evidence>
<dbReference type="Proteomes" id="UP000244890">
    <property type="component" value="Chromosome"/>
</dbReference>
<name>A0A2U8FBF3_9HELI</name>
<reference evidence="1 2" key="1">
    <citation type="submission" date="2017-06" db="EMBL/GenBank/DDBJ databases">
        <title>Complete genome of Helicobacter apodemus.</title>
        <authorList>
            <person name="Cho S."/>
        </authorList>
    </citation>
    <scope>NUCLEOTIDE SEQUENCE [LARGE SCALE GENOMIC DNA]</scope>
    <source>
        <strain evidence="2">SNUVETPUB-15-01</strain>
    </source>
</reference>
<dbReference type="AlphaFoldDB" id="A0A2U8FBF3"/>
<organism evidence="1 2">
    <name type="scientific">Helicobacter apodemus</name>
    <dbReference type="NCBI Taxonomy" id="135569"/>
    <lineage>
        <taxon>Bacteria</taxon>
        <taxon>Pseudomonadati</taxon>
        <taxon>Campylobacterota</taxon>
        <taxon>Epsilonproteobacteria</taxon>
        <taxon>Campylobacterales</taxon>
        <taxon>Helicobacteraceae</taxon>
        <taxon>Helicobacter</taxon>
    </lineage>
</organism>
<dbReference type="OrthoDB" id="5443440at2"/>
<protein>
    <recommendedName>
        <fullName evidence="3">Glycosyltransferase family 1 protein</fullName>
    </recommendedName>
</protein>
<sequence>MKKNKKIALFGNSNNNFFALARYLRATGGGGYNVDLFLCNNELPHFHPSCDSYSLDFIHYTFLLPFGNLYWFLDEIESLKKNKELLNHIRNYDVIFANGSSVAYLSYFDIPIDFFVPYGMDLVNYPFYVKSANPSHRKHLDSFSFYQSKGIKESKKLLSTEDILNVAAYEKSIMQLDLVSKVVTFKTFPYIYMEFYQREVIPKFFNSSYWAEDFYSLTKDSQFVVFHHARHSWKSVREEGRRVADKCNDKVLQAFATFVKDTKKYKPKLLTFEYGSDIDSSKQMVKELGIQDYVQWLPIMNRKDIMVGLYYASCATGQFHIGCIGGGVQSEALVASVPLVHYVNPLRYDLNEIYPFIQAKEVEEIQRGFESCLKDPKKYQQMANDAFKWMQREMLLAVNGICELIEDKKMI</sequence>
<accession>A0A2U8FBF3</accession>
<dbReference type="EMBL" id="CP021886">
    <property type="protein sequence ID" value="AWI33533.1"/>
    <property type="molecule type" value="Genomic_DNA"/>
</dbReference>
<gene>
    <name evidence="1" type="ORF">CDV25_01235</name>
</gene>
<dbReference type="KEGG" id="had:CDV25_01235"/>
<dbReference type="SUPFAM" id="SSF53756">
    <property type="entry name" value="UDP-Glycosyltransferase/glycogen phosphorylase"/>
    <property type="match status" value="1"/>
</dbReference>
<evidence type="ECO:0000313" key="1">
    <source>
        <dbReference type="EMBL" id="AWI33533.1"/>
    </source>
</evidence>
<dbReference type="RefSeq" id="WP_108910429.1">
    <property type="nucleotide sequence ID" value="NZ_CP021886.1"/>
</dbReference>
<dbReference type="Gene3D" id="3.40.50.2000">
    <property type="entry name" value="Glycogen Phosphorylase B"/>
    <property type="match status" value="1"/>
</dbReference>